<dbReference type="Pfam" id="PF08808">
    <property type="entry name" value="RES"/>
    <property type="match status" value="1"/>
</dbReference>
<dbReference type="SMART" id="SM00953">
    <property type="entry name" value="RES"/>
    <property type="match status" value="1"/>
</dbReference>
<dbReference type="RefSeq" id="WP_033305730.1">
    <property type="nucleotide sequence ID" value="NZ_JBHSJE010000019.1"/>
</dbReference>
<evidence type="ECO:0000313" key="3">
    <source>
        <dbReference type="EMBL" id="MFC4983576.1"/>
    </source>
</evidence>
<comment type="caution">
    <text evidence="3">The sequence shown here is derived from an EMBL/GenBank/DDBJ whole genome shotgun (WGS) entry which is preliminary data.</text>
</comment>
<dbReference type="GeneID" id="31237533"/>
<proteinExistence type="predicted"/>
<organism evidence="3 4">
    <name type="scientific">Streptomyces atroolivaceus</name>
    <dbReference type="NCBI Taxonomy" id="66869"/>
    <lineage>
        <taxon>Bacteria</taxon>
        <taxon>Bacillati</taxon>
        <taxon>Actinomycetota</taxon>
        <taxon>Actinomycetes</taxon>
        <taxon>Kitasatosporales</taxon>
        <taxon>Streptomycetaceae</taxon>
        <taxon>Streptomyces</taxon>
    </lineage>
</organism>
<evidence type="ECO:0000256" key="1">
    <source>
        <dbReference type="SAM" id="MobiDB-lite"/>
    </source>
</evidence>
<reference evidence="4" key="1">
    <citation type="journal article" date="2019" name="Int. J. Syst. Evol. Microbiol.">
        <title>The Global Catalogue of Microorganisms (GCM) 10K type strain sequencing project: providing services to taxonomists for standard genome sequencing and annotation.</title>
        <authorList>
            <consortium name="The Broad Institute Genomics Platform"/>
            <consortium name="The Broad Institute Genome Sequencing Center for Infectious Disease"/>
            <person name="Wu L."/>
            <person name="Ma J."/>
        </authorList>
    </citation>
    <scope>NUCLEOTIDE SEQUENCE [LARGE SCALE GENOMIC DNA]</scope>
    <source>
        <strain evidence="4">ICMP 257</strain>
    </source>
</reference>
<dbReference type="InterPro" id="IPR041206">
    <property type="entry name" value="HEPN/RES_NTD1"/>
</dbReference>
<gene>
    <name evidence="3" type="ORF">ACFPL4_35480</name>
</gene>
<accession>A0ABV9VIF3</accession>
<keyword evidence="4" id="KW-1185">Reference proteome</keyword>
<dbReference type="Pfam" id="PF18870">
    <property type="entry name" value="HEPN_RES_NTD1"/>
    <property type="match status" value="1"/>
</dbReference>
<dbReference type="InterPro" id="IPR014914">
    <property type="entry name" value="RES_dom"/>
</dbReference>
<sequence length="413" mass="45659">MGADEIEQAQSEQGWNYSYGYVCAGCVDDETLARKIAADAYADENCDYCAGTPAAPIDTLLQAFFDGLHTEYSLASDELAYFGGELVPLNRWEGDDLVNQYVDVLHGERLQETVREAARHEDVWVERHFIEPRQGEALRDGWRRFSHQVMYRTRHVFWLAPPHKGEAYLGGGEIPAAAILDTLGDLIPQAGLLHEIPAGHRLWRARAHEDLKQHWSASLLGTASPAQARHPNRMSPAGIPLFYGADSPATAIQEVARHATPSTKFVTYAAFETTRSCAVVDFTRLGPIPTIFDTDRAHLRRALIFLHAFVTRLSADPEDREHLEYVPTQIVTEYLLRVFGRERPLDGLVFASAAGREGLCTVLDTPQTHCLEPGAPEPGEHAALRLVSGTLEANQPLPPLARAEKKPGPSTDA</sequence>
<feature type="domain" description="RES" evidence="2">
    <location>
        <begin position="218"/>
        <end position="374"/>
    </location>
</feature>
<evidence type="ECO:0000259" key="2">
    <source>
        <dbReference type="SMART" id="SM00953"/>
    </source>
</evidence>
<dbReference type="Proteomes" id="UP001595908">
    <property type="component" value="Unassembled WGS sequence"/>
</dbReference>
<name>A0ABV9VIF3_STRAZ</name>
<protein>
    <submittedName>
        <fullName evidence="3">HEPN-associated N-terminal domain-containing protein</fullName>
    </submittedName>
</protein>
<feature type="region of interest" description="Disordered" evidence="1">
    <location>
        <begin position="391"/>
        <end position="413"/>
    </location>
</feature>
<evidence type="ECO:0000313" key="4">
    <source>
        <dbReference type="Proteomes" id="UP001595908"/>
    </source>
</evidence>
<dbReference type="EMBL" id="JBHSJE010000019">
    <property type="protein sequence ID" value="MFC4983576.1"/>
    <property type="molecule type" value="Genomic_DNA"/>
</dbReference>